<dbReference type="Pfam" id="PF07366">
    <property type="entry name" value="SnoaL"/>
    <property type="match status" value="1"/>
</dbReference>
<keyword evidence="2" id="KW-1185">Reference proteome</keyword>
<dbReference type="PANTHER" id="PTHR38436:SF1">
    <property type="entry name" value="ESTER CYCLASE"/>
    <property type="match status" value="1"/>
</dbReference>
<dbReference type="KEGG" id="hbq:QI031_13635"/>
<dbReference type="Proteomes" id="UP001223520">
    <property type="component" value="Chromosome"/>
</dbReference>
<dbReference type="InterPro" id="IPR009959">
    <property type="entry name" value="Cyclase_SnoaL-like"/>
</dbReference>
<dbReference type="GO" id="GO:0030638">
    <property type="term" value="P:polyketide metabolic process"/>
    <property type="evidence" value="ECO:0007669"/>
    <property type="project" value="InterPro"/>
</dbReference>
<protein>
    <submittedName>
        <fullName evidence="1">Ester cyclase</fullName>
    </submittedName>
</protein>
<dbReference type="PANTHER" id="PTHR38436">
    <property type="entry name" value="POLYKETIDE CYCLASE SNOAL-LIKE DOMAIN"/>
    <property type="match status" value="1"/>
</dbReference>
<dbReference type="Gene3D" id="3.10.450.50">
    <property type="match status" value="1"/>
</dbReference>
<sequence length="141" mass="15641">MSLEQNKSIVLQAYQAFDVGDIEKGKAFIAPDIKGYVMGRNQLKGSDAFFEYALMMRTAFPDGRHTFEDVIAESNQVVTRGTFSGNHSGGFMGISPTGKQVMFSVIHIDRVMDGKIVEHWGQGDTMALMQQLGVATWLIKF</sequence>
<reference evidence="1 2" key="1">
    <citation type="journal article" date="2023" name="Limnol Oceanogr Lett">
        <title>Environmental adaptations by the intertidal Antarctic cyanobacterium Halotia branconii CENA392 as revealed using long-read genome sequencing.</title>
        <authorList>
            <person name="Dextro R.B."/>
            <person name="Delbaje E."/>
            <person name="Freitas P.N.N."/>
            <person name="Geraldes V."/>
            <person name="Pinto E."/>
            <person name="Long P.F."/>
            <person name="Fiore M.F."/>
        </authorList>
    </citation>
    <scope>NUCLEOTIDE SEQUENCE [LARGE SCALE GENOMIC DNA]</scope>
    <source>
        <strain evidence="1 2">CENA392</strain>
    </source>
</reference>
<organism evidence="1 2">
    <name type="scientific">Halotia branconii CENA392</name>
    <dbReference type="NCBI Taxonomy" id="1539056"/>
    <lineage>
        <taxon>Bacteria</taxon>
        <taxon>Bacillati</taxon>
        <taxon>Cyanobacteriota</taxon>
        <taxon>Cyanophyceae</taxon>
        <taxon>Nostocales</taxon>
        <taxon>Nodulariaceae</taxon>
        <taxon>Halotia</taxon>
    </lineage>
</organism>
<evidence type="ECO:0000313" key="2">
    <source>
        <dbReference type="Proteomes" id="UP001223520"/>
    </source>
</evidence>
<accession>A0AAJ6PC19</accession>
<dbReference type="SUPFAM" id="SSF54427">
    <property type="entry name" value="NTF2-like"/>
    <property type="match status" value="1"/>
</dbReference>
<evidence type="ECO:0000313" key="1">
    <source>
        <dbReference type="EMBL" id="WGV28440.1"/>
    </source>
</evidence>
<dbReference type="AlphaFoldDB" id="A0AAJ6PC19"/>
<gene>
    <name evidence="1" type="ORF">QI031_13635</name>
</gene>
<dbReference type="InterPro" id="IPR032710">
    <property type="entry name" value="NTF2-like_dom_sf"/>
</dbReference>
<name>A0AAJ6PC19_9CYAN</name>
<proteinExistence type="predicted"/>
<dbReference type="RefSeq" id="WP_281485665.1">
    <property type="nucleotide sequence ID" value="NZ_CP124543.1"/>
</dbReference>
<dbReference type="EMBL" id="CP124543">
    <property type="protein sequence ID" value="WGV28440.1"/>
    <property type="molecule type" value="Genomic_DNA"/>
</dbReference>